<evidence type="ECO:0000313" key="2">
    <source>
        <dbReference type="EMBL" id="CUG93560.1"/>
    </source>
</evidence>
<proteinExistence type="predicted"/>
<dbReference type="AlphaFoldDB" id="A0A0S4JRZ7"/>
<dbReference type="EMBL" id="CYKH01002161">
    <property type="protein sequence ID" value="CUG93560.1"/>
    <property type="molecule type" value="Genomic_DNA"/>
</dbReference>
<feature type="region of interest" description="Disordered" evidence="1">
    <location>
        <begin position="30"/>
        <end position="56"/>
    </location>
</feature>
<dbReference type="Proteomes" id="UP000051952">
    <property type="component" value="Unassembled WGS sequence"/>
</dbReference>
<accession>A0A0S4JRZ7</accession>
<evidence type="ECO:0000313" key="3">
    <source>
        <dbReference type="Proteomes" id="UP000051952"/>
    </source>
</evidence>
<gene>
    <name evidence="2" type="ORF">BSAL_43495</name>
</gene>
<reference evidence="3" key="1">
    <citation type="submission" date="2015-09" db="EMBL/GenBank/DDBJ databases">
        <authorList>
            <consortium name="Pathogen Informatics"/>
        </authorList>
    </citation>
    <scope>NUCLEOTIDE SEQUENCE [LARGE SCALE GENOMIC DNA]</scope>
    <source>
        <strain evidence="3">Lake Konstanz</strain>
    </source>
</reference>
<evidence type="ECO:0000256" key="1">
    <source>
        <dbReference type="SAM" id="MobiDB-lite"/>
    </source>
</evidence>
<dbReference type="VEuPathDB" id="TriTrypDB:BSAL_43495"/>
<organism evidence="2 3">
    <name type="scientific">Bodo saltans</name>
    <name type="common">Flagellated protozoan</name>
    <dbReference type="NCBI Taxonomy" id="75058"/>
    <lineage>
        <taxon>Eukaryota</taxon>
        <taxon>Discoba</taxon>
        <taxon>Euglenozoa</taxon>
        <taxon>Kinetoplastea</taxon>
        <taxon>Metakinetoplastina</taxon>
        <taxon>Eubodonida</taxon>
        <taxon>Bodonidae</taxon>
        <taxon>Bodo</taxon>
    </lineage>
</organism>
<protein>
    <submittedName>
        <fullName evidence="2">Uncharacterized protein</fullName>
    </submittedName>
</protein>
<feature type="non-terminal residue" evidence="2">
    <location>
        <position position="192"/>
    </location>
</feature>
<name>A0A0S4JRZ7_BODSA</name>
<feature type="region of interest" description="Disordered" evidence="1">
    <location>
        <begin position="77"/>
        <end position="192"/>
    </location>
</feature>
<sequence>MNDAELDEFERAMNAWEVDHTPARIPAVASSKLVSSSSHHRLSTTPPPPLVKTNDGYIETSEAPHEADEFAGYVKRQQARERSSAHPLQPSGALQTKDGGRARLRRQQQQHPPPKTYGYQEPTLFERRRPQPRLPPLEERHQAGGWNHSTLLLEEDTAKVGGRRSVPLMSSRPPAAAHPLIARQPRSAGASP</sequence>
<keyword evidence="3" id="KW-1185">Reference proteome</keyword>